<dbReference type="AlphaFoldDB" id="A0AAV4PM44"/>
<keyword evidence="3" id="KW-1185">Reference proteome</keyword>
<name>A0AAV4PM44_9ARAC</name>
<gene>
    <name evidence="2" type="ORF">CDAR_563601</name>
</gene>
<evidence type="ECO:0000313" key="2">
    <source>
        <dbReference type="EMBL" id="GIX96929.1"/>
    </source>
</evidence>
<proteinExistence type="predicted"/>
<organism evidence="2 3">
    <name type="scientific">Caerostris darwini</name>
    <dbReference type="NCBI Taxonomy" id="1538125"/>
    <lineage>
        <taxon>Eukaryota</taxon>
        <taxon>Metazoa</taxon>
        <taxon>Ecdysozoa</taxon>
        <taxon>Arthropoda</taxon>
        <taxon>Chelicerata</taxon>
        <taxon>Arachnida</taxon>
        <taxon>Araneae</taxon>
        <taxon>Araneomorphae</taxon>
        <taxon>Entelegynae</taxon>
        <taxon>Araneoidea</taxon>
        <taxon>Araneidae</taxon>
        <taxon>Caerostris</taxon>
    </lineage>
</organism>
<feature type="compositionally biased region" description="Polar residues" evidence="1">
    <location>
        <begin position="53"/>
        <end position="63"/>
    </location>
</feature>
<evidence type="ECO:0000256" key="1">
    <source>
        <dbReference type="SAM" id="MobiDB-lite"/>
    </source>
</evidence>
<feature type="region of interest" description="Disordered" evidence="1">
    <location>
        <begin position="50"/>
        <end position="77"/>
    </location>
</feature>
<comment type="caution">
    <text evidence="2">The sequence shown here is derived from an EMBL/GenBank/DDBJ whole genome shotgun (WGS) entry which is preliminary data.</text>
</comment>
<sequence>MSDSPCISDTNAMDKGAWQWTHEQGSINIVESEPKGIRGQICQGIASEIYEEGSSNGNKVSTMSDSRSSVRRQHHRR</sequence>
<dbReference type="Proteomes" id="UP001054837">
    <property type="component" value="Unassembled WGS sequence"/>
</dbReference>
<evidence type="ECO:0000313" key="3">
    <source>
        <dbReference type="Proteomes" id="UP001054837"/>
    </source>
</evidence>
<accession>A0AAV4PM44</accession>
<protein>
    <submittedName>
        <fullName evidence="2">Uncharacterized protein</fullName>
    </submittedName>
</protein>
<reference evidence="2 3" key="1">
    <citation type="submission" date="2021-06" db="EMBL/GenBank/DDBJ databases">
        <title>Caerostris darwini draft genome.</title>
        <authorList>
            <person name="Kono N."/>
            <person name="Arakawa K."/>
        </authorList>
    </citation>
    <scope>NUCLEOTIDE SEQUENCE [LARGE SCALE GENOMIC DNA]</scope>
</reference>
<dbReference type="EMBL" id="BPLQ01002991">
    <property type="protein sequence ID" value="GIX96929.1"/>
    <property type="molecule type" value="Genomic_DNA"/>
</dbReference>